<feature type="compositionally biased region" description="Low complexity" evidence="7">
    <location>
        <begin position="660"/>
        <end position="680"/>
    </location>
</feature>
<evidence type="ECO:0000256" key="1">
    <source>
        <dbReference type="ARBA" id="ARBA00006638"/>
    </source>
</evidence>
<dbReference type="InterPro" id="IPR042525">
    <property type="entry name" value="Rad52_Rad59_Rad22_sf"/>
</dbReference>
<dbReference type="AlphaFoldDB" id="A0AAW1BEH3"/>
<evidence type="ECO:0000256" key="3">
    <source>
        <dbReference type="ARBA" id="ARBA00023172"/>
    </source>
</evidence>
<feature type="compositionally biased region" description="Basic residues" evidence="7">
    <location>
        <begin position="687"/>
        <end position="697"/>
    </location>
</feature>
<proteinExistence type="inferred from homology"/>
<comment type="caution">
    <text evidence="8">The sequence shown here is derived from an EMBL/GenBank/DDBJ whole genome shotgun (WGS) entry which is preliminary data.</text>
</comment>
<evidence type="ECO:0000256" key="4">
    <source>
        <dbReference type="ARBA" id="ARBA00023204"/>
    </source>
</evidence>
<dbReference type="GO" id="GO:0010792">
    <property type="term" value="P:DNA double-strand break processing involved in repair via single-strand annealing"/>
    <property type="evidence" value="ECO:0007669"/>
    <property type="project" value="UniProtKB-ARBA"/>
</dbReference>
<accession>A0AAW1BEH3</accession>
<gene>
    <name evidence="8" type="ORF">NXF25_013125</name>
</gene>
<dbReference type="EMBL" id="JAOTOJ010000006">
    <property type="protein sequence ID" value="KAK9400106.1"/>
    <property type="molecule type" value="Genomic_DNA"/>
</dbReference>
<evidence type="ECO:0000313" key="9">
    <source>
        <dbReference type="Proteomes" id="UP001474421"/>
    </source>
</evidence>
<evidence type="ECO:0000256" key="7">
    <source>
        <dbReference type="SAM" id="MobiDB-lite"/>
    </source>
</evidence>
<dbReference type="InterPro" id="IPR041247">
    <property type="entry name" value="Rad52_fam"/>
</dbReference>
<comment type="similarity">
    <text evidence="1">Belongs to the RAD52 family.</text>
</comment>
<evidence type="ECO:0000256" key="6">
    <source>
        <dbReference type="ARBA" id="ARBA00073403"/>
    </source>
</evidence>
<dbReference type="PANTHER" id="PTHR12132:SF1">
    <property type="entry name" value="DNA REPAIR PROTEIN RAD52 HOMOLOG"/>
    <property type="match status" value="1"/>
</dbReference>
<keyword evidence="9" id="KW-1185">Reference proteome</keyword>
<name>A0AAW1BEH3_CROAD</name>
<dbReference type="SUPFAM" id="SSF54768">
    <property type="entry name" value="dsRNA-binding domain-like"/>
    <property type="match status" value="1"/>
</dbReference>
<evidence type="ECO:0000256" key="2">
    <source>
        <dbReference type="ARBA" id="ARBA00022763"/>
    </source>
</evidence>
<protein>
    <recommendedName>
        <fullName evidence="6">DNA repair protein RAD52 homolog</fullName>
    </recommendedName>
</protein>
<keyword evidence="4" id="KW-0234">DNA repair</keyword>
<reference evidence="8 9" key="1">
    <citation type="journal article" date="2024" name="Proc. Natl. Acad. Sci. U.S.A.">
        <title>The genetic regulatory architecture and epigenomic basis for age-related changes in rattlesnake venom.</title>
        <authorList>
            <person name="Hogan M.P."/>
            <person name="Holding M.L."/>
            <person name="Nystrom G.S."/>
            <person name="Colston T.J."/>
            <person name="Bartlett D.A."/>
            <person name="Mason A.J."/>
            <person name="Ellsworth S.A."/>
            <person name="Rautsaw R.M."/>
            <person name="Lawrence K.C."/>
            <person name="Strickland J.L."/>
            <person name="He B."/>
            <person name="Fraser P."/>
            <person name="Margres M.J."/>
            <person name="Gilbert D.M."/>
            <person name="Gibbs H.L."/>
            <person name="Parkinson C.L."/>
            <person name="Rokyta D.R."/>
        </authorList>
    </citation>
    <scope>NUCLEOTIDE SEQUENCE [LARGE SCALE GENOMIC DNA]</scope>
    <source>
        <strain evidence="8">DRR0105</strain>
    </source>
</reference>
<comment type="function">
    <text evidence="5">Involved in double-stranded break repair. Plays a central role in genetic recombination and DNA repair by promoting the annealing of complementary single-stranded DNA and by stimulation of the RAD51 recombinase.</text>
</comment>
<dbReference type="PANTHER" id="PTHR12132">
    <property type="entry name" value="DNA REPAIR AND RECOMBINATION PROTEIN RAD52, RAD59"/>
    <property type="match status" value="1"/>
</dbReference>
<feature type="region of interest" description="Disordered" evidence="7">
    <location>
        <begin position="1"/>
        <end position="93"/>
    </location>
</feature>
<dbReference type="GO" id="GO:0034599">
    <property type="term" value="P:cellular response to oxidative stress"/>
    <property type="evidence" value="ECO:0007669"/>
    <property type="project" value="UniProtKB-ARBA"/>
</dbReference>
<feature type="compositionally biased region" description="Polar residues" evidence="7">
    <location>
        <begin position="647"/>
        <end position="659"/>
    </location>
</feature>
<organism evidence="8 9">
    <name type="scientific">Crotalus adamanteus</name>
    <name type="common">Eastern diamondback rattlesnake</name>
    <dbReference type="NCBI Taxonomy" id="8729"/>
    <lineage>
        <taxon>Eukaryota</taxon>
        <taxon>Metazoa</taxon>
        <taxon>Chordata</taxon>
        <taxon>Craniata</taxon>
        <taxon>Vertebrata</taxon>
        <taxon>Euteleostomi</taxon>
        <taxon>Lepidosauria</taxon>
        <taxon>Squamata</taxon>
        <taxon>Bifurcata</taxon>
        <taxon>Unidentata</taxon>
        <taxon>Episquamata</taxon>
        <taxon>Toxicofera</taxon>
        <taxon>Serpentes</taxon>
        <taxon>Colubroidea</taxon>
        <taxon>Viperidae</taxon>
        <taxon>Crotalinae</taxon>
        <taxon>Crotalus</taxon>
    </lineage>
</organism>
<sequence>MGSATQFQGTEPGRREPPPPSRSAARSKIFPDRGTPDAQAGLEGATFLCPADTCQPYSRRPGASPLPRPLRPASPRQRLFTSASGSRPRLQPRRKARIRLRPLVVSPARWRVTPRRVSPALYEAARRGINRPVDQFPARATSSAHSLPSPSLPLPFPNVDSPRPSAHRSALRPTHLSLPIMRGAPIEACCRNILPPSPRRPGRLPDTSRMPASYASPQCSSPERERRSGASAVRRSGKFACSWLLKLLPWGVSGGSWWLRAYLSFVREGGAATAALYGGLKGAQRSPPPSELPESILLSRMSRIEMARDGNVNTNDTANTWFGQCRYTADEYHAVQAALRQRLGPEYISSRQAGGGQKVCYIEGHRVISLANEMFGYNGWAHSVTQQNVDFVDLNNGKFYVGVCAFVKVQLKDGAYHEDVGYGVSEGLKSKALSLEKARKEAVTDGLKRALKCFGNALGNCILDKDYLRSVNKLPRQMPPDLDLGKVKRQDFDPSIEKARYNSCLQKGSEDQKFFSLPTPGKSHRLGSPLNAIGQNQNRNSLPLDYDATHHRKMRQKHLQQKFRQQMQEKQQIQSDVSDCRLKDQEASIPPALECNSSAQPEPVVDEEFLADDPELWDFPLEATDHNAAAVPAQCLRSPLGQHAMMTRSQTPQRINNQQSSIKSSWNLSSSPKSYSSAERSPYRKGQGMKKRRLEPA</sequence>
<dbReference type="FunFam" id="3.30.390.80:FF:000001">
    <property type="entry name" value="DNA repair protein RAD52 homolog"/>
    <property type="match status" value="1"/>
</dbReference>
<keyword evidence="3" id="KW-0233">DNA recombination</keyword>
<dbReference type="InterPro" id="IPR007232">
    <property type="entry name" value="Rad52_Rad59_Rad22"/>
</dbReference>
<dbReference type="InterPro" id="IPR004585">
    <property type="entry name" value="DNA_recomb/repair_Rad52"/>
</dbReference>
<keyword evidence="2" id="KW-0227">DNA damage</keyword>
<feature type="region of interest" description="Disordered" evidence="7">
    <location>
        <begin position="193"/>
        <end position="230"/>
    </location>
</feature>
<evidence type="ECO:0000313" key="8">
    <source>
        <dbReference type="EMBL" id="KAK9400106.1"/>
    </source>
</evidence>
<dbReference type="Gene3D" id="3.30.390.80">
    <property type="entry name" value="DNA repair protein Rad52/59/22"/>
    <property type="match status" value="1"/>
</dbReference>
<dbReference type="NCBIfam" id="TIGR00607">
    <property type="entry name" value="rad52"/>
    <property type="match status" value="1"/>
</dbReference>
<feature type="region of interest" description="Disordered" evidence="7">
    <location>
        <begin position="647"/>
        <end position="697"/>
    </location>
</feature>
<evidence type="ECO:0000256" key="5">
    <source>
        <dbReference type="ARBA" id="ARBA00053354"/>
    </source>
</evidence>
<dbReference type="GO" id="GO:0000730">
    <property type="term" value="P:DNA recombinase assembly"/>
    <property type="evidence" value="ECO:0007669"/>
    <property type="project" value="InterPro"/>
</dbReference>
<dbReference type="GO" id="GO:0005634">
    <property type="term" value="C:nucleus"/>
    <property type="evidence" value="ECO:0007669"/>
    <property type="project" value="InterPro"/>
</dbReference>
<dbReference type="Pfam" id="PF04098">
    <property type="entry name" value="Rad52_Rad22"/>
    <property type="match status" value="1"/>
</dbReference>
<dbReference type="GO" id="GO:0006312">
    <property type="term" value="P:mitotic recombination"/>
    <property type="evidence" value="ECO:0007669"/>
    <property type="project" value="TreeGrafter"/>
</dbReference>
<dbReference type="Proteomes" id="UP001474421">
    <property type="component" value="Unassembled WGS sequence"/>
</dbReference>